<dbReference type="InterPro" id="IPR036420">
    <property type="entry name" value="BRCT_dom_sf"/>
</dbReference>
<comment type="caution">
    <text evidence="1">The sequence shown here is derived from an EMBL/GenBank/DDBJ whole genome shotgun (WGS) entry which is preliminary data.</text>
</comment>
<dbReference type="Gramene" id="mRNA:HanXRQr2_Chr01g0004791">
    <property type="protein sequence ID" value="mRNA:HanXRQr2_Chr01g0004791"/>
    <property type="gene ID" value="HanXRQr2_Chr01g0004791"/>
</dbReference>
<proteinExistence type="predicted"/>
<evidence type="ECO:0000313" key="2">
    <source>
        <dbReference type="Proteomes" id="UP000215914"/>
    </source>
</evidence>
<accession>A0A9K3P1M8</accession>
<dbReference type="SUPFAM" id="SSF52113">
    <property type="entry name" value="BRCT domain"/>
    <property type="match status" value="1"/>
</dbReference>
<sequence>MAELLMSVLLKFVNGGAVNVGKYGPNCTHVILDKLVWVLKFSYVVPNNWVSACSGLLCFISKPHFLF</sequence>
<protein>
    <submittedName>
        <fullName evidence="1">BRCT domain superfamily protein</fullName>
    </submittedName>
</protein>
<reference evidence="1" key="2">
    <citation type="submission" date="2020-06" db="EMBL/GenBank/DDBJ databases">
        <title>Helianthus annuus Genome sequencing and assembly Release 2.</title>
        <authorList>
            <person name="Gouzy J."/>
            <person name="Langlade N."/>
            <person name="Munos S."/>
        </authorList>
    </citation>
    <scope>NUCLEOTIDE SEQUENCE</scope>
    <source>
        <tissue evidence="1">Leaves</tissue>
    </source>
</reference>
<dbReference type="Proteomes" id="UP000215914">
    <property type="component" value="Unassembled WGS sequence"/>
</dbReference>
<keyword evidence="2" id="KW-1185">Reference proteome</keyword>
<name>A0A9K3P1M8_HELAN</name>
<gene>
    <name evidence="1" type="ORF">HanXRQr2_Chr01g0004791</name>
</gene>
<reference evidence="1" key="1">
    <citation type="journal article" date="2017" name="Nature">
        <title>The sunflower genome provides insights into oil metabolism, flowering and Asterid evolution.</title>
        <authorList>
            <person name="Badouin H."/>
            <person name="Gouzy J."/>
            <person name="Grassa C.J."/>
            <person name="Murat F."/>
            <person name="Staton S.E."/>
            <person name="Cottret L."/>
            <person name="Lelandais-Briere C."/>
            <person name="Owens G.L."/>
            <person name="Carrere S."/>
            <person name="Mayjonade B."/>
            <person name="Legrand L."/>
            <person name="Gill N."/>
            <person name="Kane N.C."/>
            <person name="Bowers J.E."/>
            <person name="Hubner S."/>
            <person name="Bellec A."/>
            <person name="Berard A."/>
            <person name="Berges H."/>
            <person name="Blanchet N."/>
            <person name="Boniface M.C."/>
            <person name="Brunel D."/>
            <person name="Catrice O."/>
            <person name="Chaidir N."/>
            <person name="Claudel C."/>
            <person name="Donnadieu C."/>
            <person name="Faraut T."/>
            <person name="Fievet G."/>
            <person name="Helmstetter N."/>
            <person name="King M."/>
            <person name="Knapp S.J."/>
            <person name="Lai Z."/>
            <person name="Le Paslier M.C."/>
            <person name="Lippi Y."/>
            <person name="Lorenzon L."/>
            <person name="Mandel J.R."/>
            <person name="Marage G."/>
            <person name="Marchand G."/>
            <person name="Marquand E."/>
            <person name="Bret-Mestries E."/>
            <person name="Morien E."/>
            <person name="Nambeesan S."/>
            <person name="Nguyen T."/>
            <person name="Pegot-Espagnet P."/>
            <person name="Pouilly N."/>
            <person name="Raftis F."/>
            <person name="Sallet E."/>
            <person name="Schiex T."/>
            <person name="Thomas J."/>
            <person name="Vandecasteele C."/>
            <person name="Vares D."/>
            <person name="Vear F."/>
            <person name="Vautrin S."/>
            <person name="Crespi M."/>
            <person name="Mangin B."/>
            <person name="Burke J.M."/>
            <person name="Salse J."/>
            <person name="Munos S."/>
            <person name="Vincourt P."/>
            <person name="Rieseberg L.H."/>
            <person name="Langlade N.B."/>
        </authorList>
    </citation>
    <scope>NUCLEOTIDE SEQUENCE</scope>
    <source>
        <tissue evidence="1">Leaves</tissue>
    </source>
</reference>
<dbReference type="EMBL" id="MNCJ02000316">
    <property type="protein sequence ID" value="KAF5820671.1"/>
    <property type="molecule type" value="Genomic_DNA"/>
</dbReference>
<evidence type="ECO:0000313" key="1">
    <source>
        <dbReference type="EMBL" id="KAF5820671.1"/>
    </source>
</evidence>
<dbReference type="AlphaFoldDB" id="A0A9K3P1M8"/>
<organism evidence="1 2">
    <name type="scientific">Helianthus annuus</name>
    <name type="common">Common sunflower</name>
    <dbReference type="NCBI Taxonomy" id="4232"/>
    <lineage>
        <taxon>Eukaryota</taxon>
        <taxon>Viridiplantae</taxon>
        <taxon>Streptophyta</taxon>
        <taxon>Embryophyta</taxon>
        <taxon>Tracheophyta</taxon>
        <taxon>Spermatophyta</taxon>
        <taxon>Magnoliopsida</taxon>
        <taxon>eudicotyledons</taxon>
        <taxon>Gunneridae</taxon>
        <taxon>Pentapetalae</taxon>
        <taxon>asterids</taxon>
        <taxon>campanulids</taxon>
        <taxon>Asterales</taxon>
        <taxon>Asteraceae</taxon>
        <taxon>Asteroideae</taxon>
        <taxon>Heliantheae alliance</taxon>
        <taxon>Heliantheae</taxon>
        <taxon>Helianthus</taxon>
    </lineage>
</organism>